<feature type="domain" description="Disease resistance N-terminal" evidence="4">
    <location>
        <begin position="5"/>
        <end position="53"/>
    </location>
</feature>
<evidence type="ECO:0000256" key="2">
    <source>
        <dbReference type="ARBA" id="ARBA00022741"/>
    </source>
</evidence>
<gene>
    <name evidence="5" type="ORF">AAHA92_16178</name>
</gene>
<keyword evidence="2" id="KW-0547">Nucleotide-binding</keyword>
<reference evidence="5 6" key="1">
    <citation type="submission" date="2024-06" db="EMBL/GenBank/DDBJ databases">
        <title>A chromosome level genome sequence of Diviner's sage (Salvia divinorum).</title>
        <authorList>
            <person name="Ford S.A."/>
            <person name="Ro D.-K."/>
            <person name="Ness R.W."/>
            <person name="Phillips M.A."/>
        </authorList>
    </citation>
    <scope>NUCLEOTIDE SEQUENCE [LARGE SCALE GENOMIC DNA]</scope>
    <source>
        <strain evidence="5">SAF-2024a</strain>
        <tissue evidence="5">Leaf</tissue>
    </source>
</reference>
<evidence type="ECO:0000259" key="4">
    <source>
        <dbReference type="Pfam" id="PF18052"/>
    </source>
</evidence>
<evidence type="ECO:0000313" key="5">
    <source>
        <dbReference type="EMBL" id="KAL1547871.1"/>
    </source>
</evidence>
<keyword evidence="3" id="KW-0611">Plant defense</keyword>
<comment type="caution">
    <text evidence="5">The sequence shown here is derived from an EMBL/GenBank/DDBJ whole genome shotgun (WGS) entry which is preliminary data.</text>
</comment>
<dbReference type="GO" id="GO:0006952">
    <property type="term" value="P:defense response"/>
    <property type="evidence" value="ECO:0007669"/>
    <property type="project" value="UniProtKB-KW"/>
</dbReference>
<sequence length="92" mass="10350">MAEAFLKVVIDNLRSLIMEEIGPILRVDKEMKKLSSTLTTLQAVLEVLKRSKSRADPFEIGCRSSTSLLMRSMTFWMSAILMSPKSNTLVTN</sequence>
<dbReference type="GO" id="GO:0000166">
    <property type="term" value="F:nucleotide binding"/>
    <property type="evidence" value="ECO:0007669"/>
    <property type="project" value="UniProtKB-KW"/>
</dbReference>
<proteinExistence type="predicted"/>
<dbReference type="AlphaFoldDB" id="A0ABD1GYL7"/>
<keyword evidence="6" id="KW-1185">Reference proteome</keyword>
<accession>A0ABD1GYL7</accession>
<organism evidence="5 6">
    <name type="scientific">Salvia divinorum</name>
    <name type="common">Maria pastora</name>
    <name type="synonym">Diviner's sage</name>
    <dbReference type="NCBI Taxonomy" id="28513"/>
    <lineage>
        <taxon>Eukaryota</taxon>
        <taxon>Viridiplantae</taxon>
        <taxon>Streptophyta</taxon>
        <taxon>Embryophyta</taxon>
        <taxon>Tracheophyta</taxon>
        <taxon>Spermatophyta</taxon>
        <taxon>Magnoliopsida</taxon>
        <taxon>eudicotyledons</taxon>
        <taxon>Gunneridae</taxon>
        <taxon>Pentapetalae</taxon>
        <taxon>asterids</taxon>
        <taxon>lamiids</taxon>
        <taxon>Lamiales</taxon>
        <taxon>Lamiaceae</taxon>
        <taxon>Nepetoideae</taxon>
        <taxon>Mentheae</taxon>
        <taxon>Salviinae</taxon>
        <taxon>Salvia</taxon>
        <taxon>Salvia subgen. Calosphace</taxon>
    </lineage>
</organism>
<evidence type="ECO:0000256" key="3">
    <source>
        <dbReference type="ARBA" id="ARBA00022821"/>
    </source>
</evidence>
<name>A0ABD1GYL7_SALDI</name>
<dbReference type="Pfam" id="PF18052">
    <property type="entry name" value="Rx_N"/>
    <property type="match status" value="1"/>
</dbReference>
<dbReference type="Gene3D" id="1.20.5.4130">
    <property type="match status" value="1"/>
</dbReference>
<evidence type="ECO:0000256" key="1">
    <source>
        <dbReference type="ARBA" id="ARBA00022737"/>
    </source>
</evidence>
<evidence type="ECO:0000313" key="6">
    <source>
        <dbReference type="Proteomes" id="UP001567538"/>
    </source>
</evidence>
<dbReference type="Proteomes" id="UP001567538">
    <property type="component" value="Unassembled WGS sequence"/>
</dbReference>
<dbReference type="InterPro" id="IPR041118">
    <property type="entry name" value="Rx_N"/>
</dbReference>
<keyword evidence="1" id="KW-0677">Repeat</keyword>
<protein>
    <recommendedName>
        <fullName evidence="4">Disease resistance N-terminal domain-containing protein</fullName>
    </recommendedName>
</protein>
<dbReference type="EMBL" id="JBEAFC010000007">
    <property type="protein sequence ID" value="KAL1547871.1"/>
    <property type="molecule type" value="Genomic_DNA"/>
</dbReference>